<reference evidence="3" key="1">
    <citation type="submission" date="2016-12" db="EMBL/GenBank/DDBJ databases">
        <authorList>
            <person name="Song W.-J."/>
            <person name="Kurnit D.M."/>
        </authorList>
    </citation>
    <scope>NUCLEOTIDE SEQUENCE [LARGE SCALE GENOMIC DNA]</scope>
    <source>
        <strain evidence="3">DSM 11544</strain>
    </source>
</reference>
<protein>
    <recommendedName>
        <fullName evidence="1">HTH IS21-type domain-containing protein</fullName>
    </recommendedName>
</protein>
<dbReference type="EMBL" id="FRDN01000004">
    <property type="protein sequence ID" value="SHN60537.1"/>
    <property type="molecule type" value="Genomic_DNA"/>
</dbReference>
<organism evidence="3 4">
    <name type="scientific">Desulfitobacterium chlororespirans DSM 11544</name>
    <dbReference type="NCBI Taxonomy" id="1121395"/>
    <lineage>
        <taxon>Bacteria</taxon>
        <taxon>Bacillati</taxon>
        <taxon>Bacillota</taxon>
        <taxon>Clostridia</taxon>
        <taxon>Eubacteriales</taxon>
        <taxon>Desulfitobacteriaceae</taxon>
        <taxon>Desulfitobacterium</taxon>
    </lineage>
</organism>
<evidence type="ECO:0000313" key="2">
    <source>
        <dbReference type="EMBL" id="SHN60537.1"/>
    </source>
</evidence>
<gene>
    <name evidence="2" type="ORF">SAMN02745215_01183</name>
    <name evidence="3" type="ORF">SAMN02745215_03425</name>
</gene>
<evidence type="ECO:0000313" key="4">
    <source>
        <dbReference type="Proteomes" id="UP000184010"/>
    </source>
</evidence>
<feature type="non-terminal residue" evidence="3">
    <location>
        <position position="75"/>
    </location>
</feature>
<sequence length="75" mass="9061">MLEMVDKEYIRKKHFVEGWSIRKISRNLKVARQTIRKALNDSHIPHYQLTKEKPSPVLDPYKEIIREWLKQDESA</sequence>
<dbReference type="InterPro" id="IPR017894">
    <property type="entry name" value="HTH_IS21_transposase_type"/>
</dbReference>
<name>A0A1M7UC92_9FIRM</name>
<evidence type="ECO:0000259" key="1">
    <source>
        <dbReference type="PROSITE" id="PS50531"/>
    </source>
</evidence>
<dbReference type="EMBL" id="FRDN01000010">
    <property type="protein sequence ID" value="SHN80440.1"/>
    <property type="molecule type" value="Genomic_DNA"/>
</dbReference>
<dbReference type="PROSITE" id="PS50531">
    <property type="entry name" value="HTH_IS21"/>
    <property type="match status" value="1"/>
</dbReference>
<accession>A0A1M7UC92</accession>
<proteinExistence type="predicted"/>
<dbReference type="Proteomes" id="UP000184010">
    <property type="component" value="Unassembled WGS sequence"/>
</dbReference>
<keyword evidence="4" id="KW-1185">Reference proteome</keyword>
<evidence type="ECO:0000313" key="3">
    <source>
        <dbReference type="EMBL" id="SHN80440.1"/>
    </source>
</evidence>
<dbReference type="AlphaFoldDB" id="A0A1M7UC92"/>
<feature type="domain" description="HTH IS21-type" evidence="1">
    <location>
        <begin position="6"/>
        <end position="69"/>
    </location>
</feature>
<reference evidence="4" key="2">
    <citation type="submission" date="2016-12" db="EMBL/GenBank/DDBJ databases">
        <authorList>
            <person name="Varghese N."/>
            <person name="Submissions S."/>
        </authorList>
    </citation>
    <scope>NUCLEOTIDE SEQUENCE [LARGE SCALE GENOMIC DNA]</scope>
    <source>
        <strain evidence="4">DSM 11544</strain>
    </source>
</reference>